<dbReference type="SUPFAM" id="SSF82784">
    <property type="entry name" value="OsmC-like"/>
    <property type="match status" value="1"/>
</dbReference>
<proteinExistence type="predicted"/>
<sequence>MSDDDMAGIGSLVHRYRATSTWSGSTGAGYREYDRAHSGAAPPAKADLRLSADPAFGGDSGLLNPEQLVVLAASSCQLLSFLAVAARARLDVRDYRDEAEASMPEADRPIRLAEIVLRPHIFLAEGPTEEQVRHLVEVAHRECFIANSLTTPVRVEPVITFVPA</sequence>
<dbReference type="RefSeq" id="WP_379583911.1">
    <property type="nucleotide sequence ID" value="NZ_JBHSQW010000014.1"/>
</dbReference>
<dbReference type="PANTHER" id="PTHR42830:SF2">
    <property type="entry name" value="OSMC_OHR FAMILY PROTEIN"/>
    <property type="match status" value="1"/>
</dbReference>
<evidence type="ECO:0000313" key="2">
    <source>
        <dbReference type="Proteomes" id="UP001596302"/>
    </source>
</evidence>
<keyword evidence="2" id="KW-1185">Reference proteome</keyword>
<dbReference type="EMBL" id="JBHSQW010000014">
    <property type="protein sequence ID" value="MFC5993873.1"/>
    <property type="molecule type" value="Genomic_DNA"/>
</dbReference>
<dbReference type="InterPro" id="IPR052707">
    <property type="entry name" value="OsmC_Ohr_Peroxiredoxin"/>
</dbReference>
<reference evidence="2" key="1">
    <citation type="journal article" date="2019" name="Int. J. Syst. Evol. Microbiol.">
        <title>The Global Catalogue of Microorganisms (GCM) 10K type strain sequencing project: providing services to taxonomists for standard genome sequencing and annotation.</title>
        <authorList>
            <consortium name="The Broad Institute Genomics Platform"/>
            <consortium name="The Broad Institute Genome Sequencing Center for Infectious Disease"/>
            <person name="Wu L."/>
            <person name="Ma J."/>
        </authorList>
    </citation>
    <scope>NUCLEOTIDE SEQUENCE [LARGE SCALE GENOMIC DNA]</scope>
    <source>
        <strain evidence="2">CCM 8391</strain>
    </source>
</reference>
<comment type="caution">
    <text evidence="1">The sequence shown here is derived from an EMBL/GenBank/DDBJ whole genome shotgun (WGS) entry which is preliminary data.</text>
</comment>
<dbReference type="Proteomes" id="UP001596302">
    <property type="component" value="Unassembled WGS sequence"/>
</dbReference>
<dbReference type="InterPro" id="IPR015946">
    <property type="entry name" value="KH_dom-like_a/b"/>
</dbReference>
<gene>
    <name evidence="1" type="ORF">ACFQE5_06570</name>
</gene>
<dbReference type="Pfam" id="PF02566">
    <property type="entry name" value="OsmC"/>
    <property type="match status" value="1"/>
</dbReference>
<dbReference type="InterPro" id="IPR003718">
    <property type="entry name" value="OsmC/Ohr_fam"/>
</dbReference>
<evidence type="ECO:0000313" key="1">
    <source>
        <dbReference type="EMBL" id="MFC5993873.1"/>
    </source>
</evidence>
<protein>
    <submittedName>
        <fullName evidence="1">OsmC family protein</fullName>
    </submittedName>
</protein>
<name>A0ABW1IZC7_9PSEU</name>
<organism evidence="1 2">
    <name type="scientific">Pseudonocardia hispaniensis</name>
    <dbReference type="NCBI Taxonomy" id="904933"/>
    <lineage>
        <taxon>Bacteria</taxon>
        <taxon>Bacillati</taxon>
        <taxon>Actinomycetota</taxon>
        <taxon>Actinomycetes</taxon>
        <taxon>Pseudonocardiales</taxon>
        <taxon>Pseudonocardiaceae</taxon>
        <taxon>Pseudonocardia</taxon>
    </lineage>
</organism>
<accession>A0ABW1IZC7</accession>
<dbReference type="Gene3D" id="3.30.300.20">
    <property type="match status" value="1"/>
</dbReference>
<dbReference type="PANTHER" id="PTHR42830">
    <property type="entry name" value="OSMOTICALLY INDUCIBLE FAMILY PROTEIN"/>
    <property type="match status" value="1"/>
</dbReference>
<dbReference type="InterPro" id="IPR036102">
    <property type="entry name" value="OsmC/Ohrsf"/>
</dbReference>